<dbReference type="SUPFAM" id="SSF55785">
    <property type="entry name" value="PYP-like sensor domain (PAS domain)"/>
    <property type="match status" value="3"/>
</dbReference>
<dbReference type="InterPro" id="IPR000014">
    <property type="entry name" value="PAS"/>
</dbReference>
<dbReference type="AlphaFoldDB" id="A0ABD4THM4"/>
<dbReference type="EMBL" id="VOTZ01000001">
    <property type="protein sequence ID" value="MCQ1537443.1"/>
    <property type="molecule type" value="Genomic_DNA"/>
</dbReference>
<accession>A0ABD4THM4</accession>
<organism evidence="3 4">
    <name type="scientific">Methanocalculus taiwanensis</name>
    <dbReference type="NCBI Taxonomy" id="106207"/>
    <lineage>
        <taxon>Archaea</taxon>
        <taxon>Methanobacteriati</taxon>
        <taxon>Methanobacteriota</taxon>
        <taxon>Stenosarchaea group</taxon>
        <taxon>Methanomicrobia</taxon>
        <taxon>Methanomicrobiales</taxon>
        <taxon>Methanocalculaceae</taxon>
        <taxon>Methanocalculus</taxon>
    </lineage>
</organism>
<protein>
    <submittedName>
        <fullName evidence="3">PAS domain S-box protein</fullName>
    </submittedName>
</protein>
<dbReference type="PROSITE" id="PS50113">
    <property type="entry name" value="PAC"/>
    <property type="match status" value="1"/>
</dbReference>
<dbReference type="CDD" id="cd00130">
    <property type="entry name" value="PAS"/>
    <property type="match status" value="3"/>
</dbReference>
<proteinExistence type="predicted"/>
<dbReference type="Proteomes" id="UP001524383">
    <property type="component" value="Unassembled WGS sequence"/>
</dbReference>
<dbReference type="PANTHER" id="PTHR44757">
    <property type="entry name" value="DIGUANYLATE CYCLASE DGCP"/>
    <property type="match status" value="1"/>
</dbReference>
<feature type="domain" description="PAC" evidence="2">
    <location>
        <begin position="83"/>
        <end position="135"/>
    </location>
</feature>
<dbReference type="SMART" id="SM00091">
    <property type="entry name" value="PAS"/>
    <property type="match status" value="3"/>
</dbReference>
<dbReference type="Gene3D" id="3.30.450.20">
    <property type="entry name" value="PAS domain"/>
    <property type="match status" value="3"/>
</dbReference>
<dbReference type="RefSeq" id="WP_255331345.1">
    <property type="nucleotide sequence ID" value="NZ_VOTZ01000001.1"/>
</dbReference>
<dbReference type="PANTHER" id="PTHR44757:SF2">
    <property type="entry name" value="BIOFILM ARCHITECTURE MAINTENANCE PROTEIN MBAA"/>
    <property type="match status" value="1"/>
</dbReference>
<evidence type="ECO:0000259" key="2">
    <source>
        <dbReference type="PROSITE" id="PS50113"/>
    </source>
</evidence>
<comment type="caution">
    <text evidence="3">The sequence shown here is derived from an EMBL/GenBank/DDBJ whole genome shotgun (WGS) entry which is preliminary data.</text>
</comment>
<dbReference type="InterPro" id="IPR013767">
    <property type="entry name" value="PAS_fold"/>
</dbReference>
<dbReference type="InterPro" id="IPR035965">
    <property type="entry name" value="PAS-like_dom_sf"/>
</dbReference>
<feature type="domain" description="PAS" evidence="1">
    <location>
        <begin position="251"/>
        <end position="306"/>
    </location>
</feature>
<sequence length="448" mass="50028">MMTADLSLFHQTIIERMNALVAFLAPDGTILFWNVAAGQITGYPAGEVIGGSWIWKKLYPDPVYRKEITKMITNVIEEQAYLRNFETRIITGLGSEKYISWNTSEVRSPGGSITGYVAVGVDITDKVQNKRQLREREELFHGITSAAYNGIILLDEHSIITYWNPAAERIFFYHKQEAKGINVIDLLAPETARTQWQSVLTKTGSHELDARRKDGSLISAELNISWVMIKNRPHTIVIIRDMTEQKRSESQMRLLSTIVQTSQEAIVSISGSGTILSWNKAAEEMTGIPEESALDAPILDLIKLKDGEERIAEAISQSNHAVISAILPDRRGMEHDVIISVAPLSGGEGFSLLIRDITEVKKAQRTMIAYIREATARLKMPVEVVRENIGDILGMFYDDTIDCDAAALRLKVQMTHLAQIAETIRELNAALTGEGTDIPKAYEKFLLE</sequence>
<evidence type="ECO:0000313" key="3">
    <source>
        <dbReference type="EMBL" id="MCQ1537443.1"/>
    </source>
</evidence>
<dbReference type="InterPro" id="IPR052155">
    <property type="entry name" value="Biofilm_reg_signaling"/>
</dbReference>
<dbReference type="Pfam" id="PF00989">
    <property type="entry name" value="PAS"/>
    <property type="match status" value="2"/>
</dbReference>
<feature type="domain" description="PAS" evidence="1">
    <location>
        <begin position="136"/>
        <end position="190"/>
    </location>
</feature>
<evidence type="ECO:0000313" key="4">
    <source>
        <dbReference type="Proteomes" id="UP001524383"/>
    </source>
</evidence>
<gene>
    <name evidence="3" type="ORF">FTO68_00260</name>
</gene>
<dbReference type="PROSITE" id="PS50112">
    <property type="entry name" value="PAS"/>
    <property type="match status" value="3"/>
</dbReference>
<feature type="domain" description="PAS" evidence="1">
    <location>
        <begin position="13"/>
        <end position="61"/>
    </location>
</feature>
<dbReference type="NCBIfam" id="TIGR00229">
    <property type="entry name" value="sensory_box"/>
    <property type="match status" value="3"/>
</dbReference>
<name>A0ABD4THM4_9EURY</name>
<dbReference type="SMART" id="SM00086">
    <property type="entry name" value="PAC"/>
    <property type="match status" value="2"/>
</dbReference>
<dbReference type="Pfam" id="PF13426">
    <property type="entry name" value="PAS_9"/>
    <property type="match status" value="1"/>
</dbReference>
<reference evidence="3 4" key="1">
    <citation type="submission" date="2019-08" db="EMBL/GenBank/DDBJ databases">
        <authorList>
            <person name="Chen S.-C."/>
            <person name="Lai M.-C."/>
            <person name="You Y.-T."/>
        </authorList>
    </citation>
    <scope>NUCLEOTIDE SEQUENCE [LARGE SCALE GENOMIC DNA]</scope>
    <source>
        <strain evidence="3 4">P2F9704a</strain>
    </source>
</reference>
<evidence type="ECO:0000259" key="1">
    <source>
        <dbReference type="PROSITE" id="PS50112"/>
    </source>
</evidence>
<dbReference type="InterPro" id="IPR001610">
    <property type="entry name" value="PAC"/>
</dbReference>
<dbReference type="InterPro" id="IPR000700">
    <property type="entry name" value="PAS-assoc_C"/>
</dbReference>
<keyword evidence="4" id="KW-1185">Reference proteome</keyword>